<dbReference type="EMBL" id="FUWJ01000015">
    <property type="protein sequence ID" value="SKA37799.1"/>
    <property type="molecule type" value="Genomic_DNA"/>
</dbReference>
<dbReference type="STRING" id="225324.SAMN02745126_05959"/>
<accession>A0A1T4TC72</accession>
<protein>
    <recommendedName>
        <fullName evidence="3">N-acetyltransferase domain-containing protein</fullName>
    </recommendedName>
</protein>
<dbReference type="Proteomes" id="UP000190092">
    <property type="component" value="Unassembled WGS sequence"/>
</dbReference>
<keyword evidence="2" id="KW-1185">Reference proteome</keyword>
<reference evidence="2" key="1">
    <citation type="submission" date="2017-02" db="EMBL/GenBank/DDBJ databases">
        <authorList>
            <person name="Varghese N."/>
            <person name="Submissions S."/>
        </authorList>
    </citation>
    <scope>NUCLEOTIDE SEQUENCE [LARGE SCALE GENOMIC DNA]</scope>
    <source>
        <strain evidence="2">ATCC 27094</strain>
    </source>
</reference>
<name>A0A1T4TC72_9HYPH</name>
<proteinExistence type="predicted"/>
<dbReference type="OrthoDB" id="6711434at2"/>
<evidence type="ECO:0000313" key="1">
    <source>
        <dbReference type="EMBL" id="SKA37799.1"/>
    </source>
</evidence>
<sequence>MTDGGRIQIVPATMAHVDAIVLRPGDVAEIAALGLSSREGLRLSLDRALEAQAYLADGEVAAIAGIGLPSMLGRVATPWLLTGMPVERHRKAFLCLTRARIAGLRREWDLLINYVHADYSQSIRWLAWLGFDIGPARPFGPRQALFHQVTLRGRP</sequence>
<evidence type="ECO:0000313" key="2">
    <source>
        <dbReference type="Proteomes" id="UP000190092"/>
    </source>
</evidence>
<evidence type="ECO:0008006" key="3">
    <source>
        <dbReference type="Google" id="ProtNLM"/>
    </source>
</evidence>
<dbReference type="RefSeq" id="WP_085937698.1">
    <property type="nucleotide sequence ID" value="NZ_FUWJ01000015.1"/>
</dbReference>
<gene>
    <name evidence="1" type="ORF">SAMN02745126_05959</name>
</gene>
<dbReference type="AlphaFoldDB" id="A0A1T4TC72"/>
<organism evidence="1 2">
    <name type="scientific">Enhydrobacter aerosaccus</name>
    <dbReference type="NCBI Taxonomy" id="225324"/>
    <lineage>
        <taxon>Bacteria</taxon>
        <taxon>Pseudomonadati</taxon>
        <taxon>Pseudomonadota</taxon>
        <taxon>Alphaproteobacteria</taxon>
        <taxon>Hyphomicrobiales</taxon>
        <taxon>Enhydrobacter</taxon>
    </lineage>
</organism>